<proteinExistence type="predicted"/>
<dbReference type="InterPro" id="IPR004843">
    <property type="entry name" value="Calcineurin-like_PHP"/>
</dbReference>
<dbReference type="Pfam" id="PF00149">
    <property type="entry name" value="Metallophos"/>
    <property type="match status" value="1"/>
</dbReference>
<feature type="domain" description="Calcineurin-like phosphoesterase" evidence="1">
    <location>
        <begin position="8"/>
        <end position="225"/>
    </location>
</feature>
<dbReference type="PANTHER" id="PTHR36492">
    <property type="match status" value="1"/>
</dbReference>
<gene>
    <name evidence="2" type="ORF">SM757_25810</name>
</gene>
<dbReference type="Proteomes" id="UP001293718">
    <property type="component" value="Unassembled WGS sequence"/>
</dbReference>
<dbReference type="SUPFAM" id="SSF56300">
    <property type="entry name" value="Metallo-dependent phosphatases"/>
    <property type="match status" value="1"/>
</dbReference>
<sequence length="260" mass="29297">MRSGLHAMRVFALSDIHVDYDANLQWVRQLSRTDHVDDVLILAGDVSHRPALLLECLDTLARRFRQVFFVPGNHDLWVLGDAQGGDSLLKFARVREAVASCGAGMEPQQLGPWFFMPLLGWYDYSFGEPDPQLQQAWADFRACRWPAHMQPADVAAHFEALNPQVQPPAGSRVITFSHFMPRLDLIPAIVPKQHRMLDPVLGSTRIETALRGFKAEIHVYGHSHINRNVVLDGVRYVNSAFGYPHETRISARQLLCVAQG</sequence>
<dbReference type="RefSeq" id="WP_322467597.1">
    <property type="nucleotide sequence ID" value="NZ_JAXOJX010000055.1"/>
</dbReference>
<reference evidence="2 3" key="1">
    <citation type="submission" date="2023-11" db="EMBL/GenBank/DDBJ databases">
        <title>Draft genome of Azohydromonas lata strain H1 (DSM1123), a polyhydroxyalkanoate producer.</title>
        <authorList>
            <person name="Traversa D."/>
            <person name="D'Addabbo P."/>
            <person name="Pazzani C."/>
            <person name="Manzari C."/>
            <person name="Chiara M."/>
            <person name="Scrascia M."/>
        </authorList>
    </citation>
    <scope>NUCLEOTIDE SEQUENCE [LARGE SCALE GENOMIC DNA]</scope>
    <source>
        <strain evidence="2 3">H1</strain>
    </source>
</reference>
<keyword evidence="3" id="KW-1185">Reference proteome</keyword>
<name>A0ABU5IM75_9BURK</name>
<dbReference type="PANTHER" id="PTHR36492:SF2">
    <property type="entry name" value="[ACYL-CARRIER-PROTEIN] PHOSPHODIESTERASE PPTH"/>
    <property type="match status" value="1"/>
</dbReference>
<accession>A0ABU5IM75</accession>
<comment type="caution">
    <text evidence="2">The sequence shown here is derived from an EMBL/GenBank/DDBJ whole genome shotgun (WGS) entry which is preliminary data.</text>
</comment>
<organism evidence="2 3">
    <name type="scientific">Azohydromonas lata</name>
    <dbReference type="NCBI Taxonomy" id="45677"/>
    <lineage>
        <taxon>Bacteria</taxon>
        <taxon>Pseudomonadati</taxon>
        <taxon>Pseudomonadota</taxon>
        <taxon>Betaproteobacteria</taxon>
        <taxon>Burkholderiales</taxon>
        <taxon>Sphaerotilaceae</taxon>
        <taxon>Azohydromonas</taxon>
    </lineage>
</organism>
<dbReference type="InterPro" id="IPR052963">
    <property type="entry name" value="Pantetheine_PDE"/>
</dbReference>
<dbReference type="Gene3D" id="3.60.21.10">
    <property type="match status" value="1"/>
</dbReference>
<dbReference type="InterPro" id="IPR029052">
    <property type="entry name" value="Metallo-depent_PP-like"/>
</dbReference>
<evidence type="ECO:0000313" key="2">
    <source>
        <dbReference type="EMBL" id="MDZ5460002.1"/>
    </source>
</evidence>
<dbReference type="EMBL" id="JAXOJX010000055">
    <property type="protein sequence ID" value="MDZ5460002.1"/>
    <property type="molecule type" value="Genomic_DNA"/>
</dbReference>
<evidence type="ECO:0000259" key="1">
    <source>
        <dbReference type="Pfam" id="PF00149"/>
    </source>
</evidence>
<evidence type="ECO:0000313" key="3">
    <source>
        <dbReference type="Proteomes" id="UP001293718"/>
    </source>
</evidence>
<protein>
    <submittedName>
        <fullName evidence="2">Metallophosphoesterase</fullName>
    </submittedName>
</protein>